<keyword evidence="3" id="KW-1185">Reference proteome</keyword>
<protein>
    <submittedName>
        <fullName evidence="2">Uncharacterized protein</fullName>
    </submittedName>
</protein>
<proteinExistence type="predicted"/>
<organism evidence="2 3">
    <name type="scientific">Dipteronia sinensis</name>
    <dbReference type="NCBI Taxonomy" id="43782"/>
    <lineage>
        <taxon>Eukaryota</taxon>
        <taxon>Viridiplantae</taxon>
        <taxon>Streptophyta</taxon>
        <taxon>Embryophyta</taxon>
        <taxon>Tracheophyta</taxon>
        <taxon>Spermatophyta</taxon>
        <taxon>Magnoliopsida</taxon>
        <taxon>eudicotyledons</taxon>
        <taxon>Gunneridae</taxon>
        <taxon>Pentapetalae</taxon>
        <taxon>rosids</taxon>
        <taxon>malvids</taxon>
        <taxon>Sapindales</taxon>
        <taxon>Sapindaceae</taxon>
        <taxon>Hippocastanoideae</taxon>
        <taxon>Acereae</taxon>
        <taxon>Dipteronia</taxon>
    </lineage>
</organism>
<dbReference type="AlphaFoldDB" id="A0AAE0AQC5"/>
<evidence type="ECO:0000313" key="2">
    <source>
        <dbReference type="EMBL" id="KAK3222092.1"/>
    </source>
</evidence>
<gene>
    <name evidence="2" type="ORF">Dsin_009117</name>
</gene>
<comment type="caution">
    <text evidence="2">The sequence shown here is derived from an EMBL/GenBank/DDBJ whole genome shotgun (WGS) entry which is preliminary data.</text>
</comment>
<accession>A0AAE0AQC5</accession>
<feature type="region of interest" description="Disordered" evidence="1">
    <location>
        <begin position="1"/>
        <end position="20"/>
    </location>
</feature>
<dbReference type="Proteomes" id="UP001281410">
    <property type="component" value="Unassembled WGS sequence"/>
</dbReference>
<feature type="compositionally biased region" description="Basic and acidic residues" evidence="1">
    <location>
        <begin position="1"/>
        <end position="10"/>
    </location>
</feature>
<evidence type="ECO:0000256" key="1">
    <source>
        <dbReference type="SAM" id="MobiDB-lite"/>
    </source>
</evidence>
<reference evidence="2" key="1">
    <citation type="journal article" date="2023" name="Plant J.">
        <title>Genome sequences and population genomics provide insights into the demographic history, inbreeding, and mutation load of two 'living fossil' tree species of Dipteronia.</title>
        <authorList>
            <person name="Feng Y."/>
            <person name="Comes H.P."/>
            <person name="Chen J."/>
            <person name="Zhu S."/>
            <person name="Lu R."/>
            <person name="Zhang X."/>
            <person name="Li P."/>
            <person name="Qiu J."/>
            <person name="Olsen K.M."/>
            <person name="Qiu Y."/>
        </authorList>
    </citation>
    <scope>NUCLEOTIDE SEQUENCE</scope>
    <source>
        <strain evidence="2">NBL</strain>
    </source>
</reference>
<evidence type="ECO:0000313" key="3">
    <source>
        <dbReference type="Proteomes" id="UP001281410"/>
    </source>
</evidence>
<name>A0AAE0AQC5_9ROSI</name>
<sequence>MASSYDHDFPPLEPSTNPEKNMFSKPYVQSTEVLPDGSLKHSYHVEQVLNWKSHNARIHNRVLNSIDQKIDRVSNHVDRQLQIMDSIFKEMLSDLQSKIAKLDADLHYYINLGYHGSKFDKKERERFDSSKSS</sequence>
<dbReference type="EMBL" id="JANJYJ010000003">
    <property type="protein sequence ID" value="KAK3222092.1"/>
    <property type="molecule type" value="Genomic_DNA"/>
</dbReference>